<feature type="region of interest" description="Disordered" evidence="1">
    <location>
        <begin position="243"/>
        <end position="279"/>
    </location>
</feature>
<dbReference type="InterPro" id="IPR027417">
    <property type="entry name" value="P-loop_NTPase"/>
</dbReference>
<dbReference type="Gene3D" id="3.40.50.300">
    <property type="entry name" value="P-loop containing nucleotide triphosphate hydrolases"/>
    <property type="match status" value="1"/>
</dbReference>
<protein>
    <submittedName>
        <fullName evidence="2">Uncharacterized protein</fullName>
    </submittedName>
</protein>
<reference evidence="2 3" key="1">
    <citation type="journal article" date="2018" name="Evol. Lett.">
        <title>Horizontal gene cluster transfer increased hallucinogenic mushroom diversity.</title>
        <authorList>
            <person name="Reynolds H.T."/>
            <person name="Vijayakumar V."/>
            <person name="Gluck-Thaler E."/>
            <person name="Korotkin H.B."/>
            <person name="Matheny P.B."/>
            <person name="Slot J.C."/>
        </authorList>
    </citation>
    <scope>NUCLEOTIDE SEQUENCE [LARGE SCALE GENOMIC DNA]</scope>
    <source>
        <strain evidence="2 3">2631</strain>
    </source>
</reference>
<feature type="compositionally biased region" description="Low complexity" evidence="1">
    <location>
        <begin position="425"/>
        <end position="437"/>
    </location>
</feature>
<gene>
    <name evidence="2" type="ORF">CVT25_003669</name>
</gene>
<feature type="compositionally biased region" description="Acidic residues" evidence="1">
    <location>
        <begin position="144"/>
        <end position="161"/>
    </location>
</feature>
<dbReference type="AlphaFoldDB" id="A0A409WZZ8"/>
<dbReference type="InParanoid" id="A0A409WZZ8"/>
<name>A0A409WZZ8_PSICY</name>
<feature type="compositionally biased region" description="Low complexity" evidence="1">
    <location>
        <begin position="615"/>
        <end position="627"/>
    </location>
</feature>
<feature type="region of interest" description="Disordered" evidence="1">
    <location>
        <begin position="425"/>
        <end position="453"/>
    </location>
</feature>
<dbReference type="STRING" id="93625.A0A409WZZ8"/>
<keyword evidence="3" id="KW-1185">Reference proteome</keyword>
<feature type="region of interest" description="Disordered" evidence="1">
    <location>
        <begin position="615"/>
        <end position="658"/>
    </location>
</feature>
<dbReference type="OrthoDB" id="47330at2759"/>
<feature type="region of interest" description="Disordered" evidence="1">
    <location>
        <begin position="116"/>
        <end position="213"/>
    </location>
</feature>
<feature type="compositionally biased region" description="Acidic residues" evidence="1">
    <location>
        <begin position="126"/>
        <end position="136"/>
    </location>
</feature>
<feature type="compositionally biased region" description="Low complexity" evidence="1">
    <location>
        <begin position="639"/>
        <end position="652"/>
    </location>
</feature>
<sequence length="1155" mass="125919">MFAESCNFIHNASATINAEALHSNDSTPPQFTAGPSTPHKSLEVIIDSPRSIRSPPRSPRTTSLLLALRDVIGDPDEEEAEQTVIGNQANSAQGDNWSEALPTLVNIETGFRGFSLPEESTATSSDSEEPESDDYEGNWTAISDYDDEEDEENTDSDENQFEDTYLQNGPPDVITPEEDEATVQLSSGGNADADVGRPLSSVSSVSHSQNQNEDFDSSANLIASGLLSPIELSDIQLKPFFPIEPGNSSRDSNSFDSGYGEHWKPPIPLQATPPRSPSVNSTFDLISSPFGAHSGRLLSPRLGAFITRSPVSPARTILSPSIHEEVEALDLSLDSPSTYQPYQHDIDSAGHSFPTEEEMQECDDTHSSTELMELLEGGGDQDDQEEDISPDSYGHTSIWDPEGGPTAVFTGDTPVALDASDASRRLSISSSNSDALSTPESTGRDPEDSESEDDTAFLAYLNSPLAQQTENDTISSFYDIYSDIAPDAASPSSNTIHPAGQIPLQQETPSRSNSSTPASSLRERVFTPPPPPMRKRSGTITAADSPNSLSSPITSLDSMSRGRASPFSISDRNSIARGTGSQSPYGQEVEVSRKISFGFKNSFALGRASRSSLMASRSGRRSAPASPLQAYTQESAQESRYSYTNHSSTSSSKPGLKPLRLLSSARSSNIPLNIRTSTTALNSGSASPSLSAQYFKNLANLEEPRSAPAASWRQSINYSRPSSRLSERFIEDDEDDDTGHFSQNDPYGETIRRPIPIAPHTAPAFYPPTYAIETPKPTLMFAIASDNVDEVRRVLDAGEADPNETVGPQSALMFALTNDKLSNRLDIVKTLLAYGADPTAAKNVAAPHSSSEGQEEEEEGESQASEHLSKTLMDEIDPATRYYLERADAIHTRRISVLIKRSVFKPLTRVRYELIGQDRALEQLFRVLSMHSREVAVTPMVVMLTQWAWKESSGAEIDLGVLISALYQEPTNCTLAEFLINNEGKRCVVVLDEIEKTADQTALWSLLMPWELGRCSFEAGSRHVDVRNVIWLGTSNIGHDLVFQHREARKNPDSESMSREEYVELMALLRPRVSERLGASVLSRITTVLPFVPFSVEEKRAICSEAFYTLGGEFARSLPQERVEGIIANALTSYIADEGARSLSRAISNQLVDII</sequence>
<feature type="compositionally biased region" description="Polar residues" evidence="1">
    <location>
        <begin position="246"/>
        <end position="256"/>
    </location>
</feature>
<feature type="compositionally biased region" description="Low complexity" evidence="1">
    <location>
        <begin position="508"/>
        <end position="520"/>
    </location>
</feature>
<feature type="compositionally biased region" description="Acidic residues" evidence="1">
    <location>
        <begin position="379"/>
        <end position="389"/>
    </location>
</feature>
<dbReference type="SUPFAM" id="SSF52540">
    <property type="entry name" value="P-loop containing nucleoside triphosphate hydrolases"/>
    <property type="match status" value="1"/>
</dbReference>
<feature type="region of interest" description="Disordered" evidence="1">
    <location>
        <begin position="489"/>
        <end position="587"/>
    </location>
</feature>
<feature type="region of interest" description="Disordered" evidence="1">
    <location>
        <begin position="723"/>
        <end position="751"/>
    </location>
</feature>
<evidence type="ECO:0000313" key="2">
    <source>
        <dbReference type="EMBL" id="PPQ84066.1"/>
    </source>
</evidence>
<feature type="region of interest" description="Disordered" evidence="1">
    <location>
        <begin position="347"/>
        <end position="413"/>
    </location>
</feature>
<dbReference type="Proteomes" id="UP000283269">
    <property type="component" value="Unassembled WGS sequence"/>
</dbReference>
<feature type="compositionally biased region" description="Polar residues" evidence="1">
    <location>
        <begin position="629"/>
        <end position="638"/>
    </location>
</feature>
<evidence type="ECO:0000313" key="3">
    <source>
        <dbReference type="Proteomes" id="UP000283269"/>
    </source>
</evidence>
<proteinExistence type="predicted"/>
<comment type="caution">
    <text evidence="2">The sequence shown here is derived from an EMBL/GenBank/DDBJ whole genome shotgun (WGS) entry which is preliminary data.</text>
</comment>
<dbReference type="EMBL" id="NHYD01002935">
    <property type="protein sequence ID" value="PPQ84066.1"/>
    <property type="molecule type" value="Genomic_DNA"/>
</dbReference>
<feature type="compositionally biased region" description="Polar residues" evidence="1">
    <location>
        <begin position="538"/>
        <end position="558"/>
    </location>
</feature>
<dbReference type="Gene3D" id="1.25.40.20">
    <property type="entry name" value="Ankyrin repeat-containing domain"/>
    <property type="match status" value="1"/>
</dbReference>
<evidence type="ECO:0000256" key="1">
    <source>
        <dbReference type="SAM" id="MobiDB-lite"/>
    </source>
</evidence>
<dbReference type="InterPro" id="IPR036770">
    <property type="entry name" value="Ankyrin_rpt-contain_sf"/>
</dbReference>
<organism evidence="2 3">
    <name type="scientific">Psilocybe cyanescens</name>
    <dbReference type="NCBI Taxonomy" id="93625"/>
    <lineage>
        <taxon>Eukaryota</taxon>
        <taxon>Fungi</taxon>
        <taxon>Dikarya</taxon>
        <taxon>Basidiomycota</taxon>
        <taxon>Agaricomycotina</taxon>
        <taxon>Agaricomycetes</taxon>
        <taxon>Agaricomycetidae</taxon>
        <taxon>Agaricales</taxon>
        <taxon>Agaricineae</taxon>
        <taxon>Strophariaceae</taxon>
        <taxon>Psilocybe</taxon>
    </lineage>
</organism>
<feature type="region of interest" description="Disordered" evidence="1">
    <location>
        <begin position="842"/>
        <end position="867"/>
    </location>
</feature>
<accession>A0A409WZZ8</accession>
<dbReference type="SUPFAM" id="SSF48403">
    <property type="entry name" value="Ankyrin repeat"/>
    <property type="match status" value="1"/>
</dbReference>